<dbReference type="GO" id="GO:0061665">
    <property type="term" value="F:SUMO ligase activity"/>
    <property type="evidence" value="ECO:0007669"/>
    <property type="project" value="TreeGrafter"/>
</dbReference>
<feature type="compositionally biased region" description="Low complexity" evidence="5">
    <location>
        <begin position="579"/>
        <end position="596"/>
    </location>
</feature>
<evidence type="ECO:0000313" key="7">
    <source>
        <dbReference type="EMBL" id="KAK7253065.1"/>
    </source>
</evidence>
<proteinExistence type="predicted"/>
<dbReference type="AlphaFoldDB" id="A0AAN9ECC7"/>
<feature type="compositionally biased region" description="Polar residues" evidence="5">
    <location>
        <begin position="564"/>
        <end position="578"/>
    </location>
</feature>
<keyword evidence="1" id="KW-0479">Metal-binding</keyword>
<feature type="compositionally biased region" description="Low complexity" evidence="5">
    <location>
        <begin position="799"/>
        <end position="812"/>
    </location>
</feature>
<feature type="compositionally biased region" description="Polar residues" evidence="5">
    <location>
        <begin position="763"/>
        <end position="772"/>
    </location>
</feature>
<feature type="compositionally biased region" description="Low complexity" evidence="5">
    <location>
        <begin position="1015"/>
        <end position="1039"/>
    </location>
</feature>
<feature type="compositionally biased region" description="Polar residues" evidence="5">
    <location>
        <begin position="834"/>
        <end position="889"/>
    </location>
</feature>
<protein>
    <recommendedName>
        <fullName evidence="6">SP-RING-type domain-containing protein</fullName>
    </recommendedName>
</protein>
<dbReference type="CDD" id="cd16650">
    <property type="entry name" value="SP-RING_PIAS-like"/>
    <property type="match status" value="1"/>
</dbReference>
<feature type="region of interest" description="Disordered" evidence="5">
    <location>
        <begin position="667"/>
        <end position="692"/>
    </location>
</feature>
<dbReference type="PANTHER" id="PTHR10782:SF4">
    <property type="entry name" value="TONALLI, ISOFORM E"/>
    <property type="match status" value="1"/>
</dbReference>
<feature type="compositionally biased region" description="Polar residues" evidence="5">
    <location>
        <begin position="813"/>
        <end position="824"/>
    </location>
</feature>
<feature type="region of interest" description="Disordered" evidence="5">
    <location>
        <begin position="796"/>
        <end position="1039"/>
    </location>
</feature>
<dbReference type="InterPro" id="IPR004181">
    <property type="entry name" value="Znf_MIZ"/>
</dbReference>
<organism evidence="7 8">
    <name type="scientific">Crotalaria pallida</name>
    <name type="common">Smooth rattlebox</name>
    <name type="synonym">Crotalaria striata</name>
    <dbReference type="NCBI Taxonomy" id="3830"/>
    <lineage>
        <taxon>Eukaryota</taxon>
        <taxon>Viridiplantae</taxon>
        <taxon>Streptophyta</taxon>
        <taxon>Embryophyta</taxon>
        <taxon>Tracheophyta</taxon>
        <taxon>Spermatophyta</taxon>
        <taxon>Magnoliopsida</taxon>
        <taxon>eudicotyledons</taxon>
        <taxon>Gunneridae</taxon>
        <taxon>Pentapetalae</taxon>
        <taxon>rosids</taxon>
        <taxon>fabids</taxon>
        <taxon>Fabales</taxon>
        <taxon>Fabaceae</taxon>
        <taxon>Papilionoideae</taxon>
        <taxon>50 kb inversion clade</taxon>
        <taxon>genistoids sensu lato</taxon>
        <taxon>core genistoids</taxon>
        <taxon>Crotalarieae</taxon>
        <taxon>Crotalaria</taxon>
    </lineage>
</organism>
<dbReference type="PROSITE" id="PS51044">
    <property type="entry name" value="ZF_SP_RING"/>
    <property type="match status" value="1"/>
</dbReference>
<dbReference type="Pfam" id="PF02891">
    <property type="entry name" value="zf-MIZ"/>
    <property type="match status" value="1"/>
</dbReference>
<feature type="region of interest" description="Disordered" evidence="5">
    <location>
        <begin position="564"/>
        <end position="598"/>
    </location>
</feature>
<gene>
    <name evidence="7" type="ORF">RIF29_37470</name>
</gene>
<feature type="compositionally biased region" description="Polar residues" evidence="5">
    <location>
        <begin position="941"/>
        <end position="957"/>
    </location>
</feature>
<feature type="region of interest" description="Disordered" evidence="5">
    <location>
        <begin position="738"/>
        <end position="781"/>
    </location>
</feature>
<comment type="caution">
    <text evidence="7">The sequence shown here is derived from an EMBL/GenBank/DDBJ whole genome shotgun (WGS) entry which is preliminary data.</text>
</comment>
<dbReference type="PANTHER" id="PTHR10782">
    <property type="entry name" value="ZINC FINGER MIZ DOMAIN-CONTAINING PROTEIN"/>
    <property type="match status" value="1"/>
</dbReference>
<dbReference type="Proteomes" id="UP001372338">
    <property type="component" value="Unassembled WGS sequence"/>
</dbReference>
<dbReference type="SUPFAM" id="SSF57850">
    <property type="entry name" value="RING/U-box"/>
    <property type="match status" value="1"/>
</dbReference>
<dbReference type="GO" id="GO:0008270">
    <property type="term" value="F:zinc ion binding"/>
    <property type="evidence" value="ECO:0007669"/>
    <property type="project" value="UniProtKB-KW"/>
</dbReference>
<keyword evidence="2 4" id="KW-0863">Zinc-finger</keyword>
<feature type="region of interest" description="Disordered" evidence="5">
    <location>
        <begin position="479"/>
        <end position="499"/>
    </location>
</feature>
<keyword evidence="8" id="KW-1185">Reference proteome</keyword>
<evidence type="ECO:0000256" key="5">
    <source>
        <dbReference type="SAM" id="MobiDB-lite"/>
    </source>
</evidence>
<dbReference type="GO" id="GO:0016925">
    <property type="term" value="P:protein sumoylation"/>
    <property type="evidence" value="ECO:0007669"/>
    <property type="project" value="UniProtKB-ARBA"/>
</dbReference>
<dbReference type="EMBL" id="JAYWIO010000007">
    <property type="protein sequence ID" value="KAK7253065.1"/>
    <property type="molecule type" value="Genomic_DNA"/>
</dbReference>
<feature type="compositionally biased region" description="Low complexity" evidence="5">
    <location>
        <begin position="958"/>
        <end position="982"/>
    </location>
</feature>
<evidence type="ECO:0000256" key="3">
    <source>
        <dbReference type="ARBA" id="ARBA00022833"/>
    </source>
</evidence>
<feature type="compositionally biased region" description="Polar residues" evidence="5">
    <location>
        <begin position="983"/>
        <end position="1001"/>
    </location>
</feature>
<accession>A0AAN9ECC7</accession>
<name>A0AAN9ECC7_CROPI</name>
<evidence type="ECO:0000313" key="8">
    <source>
        <dbReference type="Proteomes" id="UP001372338"/>
    </source>
</evidence>
<evidence type="ECO:0000256" key="1">
    <source>
        <dbReference type="ARBA" id="ARBA00022723"/>
    </source>
</evidence>
<evidence type="ECO:0000256" key="4">
    <source>
        <dbReference type="PROSITE-ProRule" id="PRU00452"/>
    </source>
</evidence>
<dbReference type="InterPro" id="IPR013083">
    <property type="entry name" value="Znf_RING/FYVE/PHD"/>
</dbReference>
<sequence length="1039" mass="112984">MSGTPSWMAHVTNKYIERLSSLLLQPGSSSDPREFFTICVFLSRCIDYALSNGQILDKARDLPTLMKQIFQQKNDDLSQAAAMVLMISVKSACKIGWFQRKDSEELLTIADKMGKIYCSIGNVSAGPSSCHSIIPTIMERFYPKMKLGQILVSIEAKPGYGAATVDFNVTNRVNQKDKIWLLVAQTDNIATSSCLISPQLVNFLINGKGVGYRTGVHMDTGPQMPTDVTGMLKYGSNYSNLLQAVGQFSGHYVIIVACMSVTSLLEHPTLQDYLQPAATSVDSDSDIFEGPSQISLICPISYTRIKTPVKGHSCRHFRCFDYDNFIDINSRRPNWRCPLCNQCVSYADIRLDRNMVEVLKGVDENVVKVIVHADGSWKAVLENNVDKLQNKAHNCEKEQIEPQESTCFPSTVTDVMDLTNDDVQMQIMDIFETPDRKPVQASVHGQFSTPKSTSLGMMPVGVNQNVAAQIEGDFSSGLQTASGGSDTAIAGGSEHHTLLDTDSPAFRQETEGHDNNSVIHNQFSTPNNSQLPLNYNLVVNEYGRSSSAPRHISRTPIAVQALPVQSQALRPQRNSRTNLKSLPLSSSPATPPISLSNPTTADGLSAILSDTERQQYFSRSSMNVPQVSGIHLSALQHLSATQNQVPPVNMSAPGQFQNPYRASGLLSEHRSSHLQQALNPRAPDSIRPSNAQRSHILQGGSQAGIFEAASQVVGQSSSISVQNQTAVASTSFTANGLQRLTGGQRGNVGGPPQSVSRPGDLFNLQSEQNWSGPTPRMRGSLAGRELSDDIRHQIITPTQPVQSSRPQVSPSVHPTQTVQSSRPQVSPPILPAQRVQSSRLQVSPTVLPTQPVQISRPQGPQPVQSSRPQGLQAIQPTQPVQISRPQGSQPVHPVQISRPQGSQPLRPTQAVQISRPQGPQPVQISRPQGSQPVQPVKISRPQDSQPVLPTQSVQISRPQGLQPVLPAQQVQSSSSQGPQPVQNSRPQLVQPTQSVQISGSQGMLPVQPVQPPVRPTVVLPQQDVHIANNRNAHNHSSNT</sequence>
<evidence type="ECO:0000256" key="2">
    <source>
        <dbReference type="ARBA" id="ARBA00022771"/>
    </source>
</evidence>
<keyword evidence="3" id="KW-0862">Zinc</keyword>
<feature type="domain" description="SP-RING-type" evidence="6">
    <location>
        <begin position="283"/>
        <end position="364"/>
    </location>
</feature>
<evidence type="ECO:0000259" key="6">
    <source>
        <dbReference type="PROSITE" id="PS51044"/>
    </source>
</evidence>
<reference evidence="7 8" key="1">
    <citation type="submission" date="2024-01" db="EMBL/GenBank/DDBJ databases">
        <title>The genomes of 5 underutilized Papilionoideae crops provide insights into root nodulation and disease resistanc.</title>
        <authorList>
            <person name="Yuan L."/>
        </authorList>
    </citation>
    <scope>NUCLEOTIDE SEQUENCE [LARGE SCALE GENOMIC DNA]</scope>
    <source>
        <strain evidence="7">ZHUSHIDOU_FW_LH</strain>
        <tissue evidence="7">Leaf</tissue>
    </source>
</reference>
<feature type="compositionally biased region" description="Polar residues" evidence="5">
    <location>
        <begin position="897"/>
        <end position="933"/>
    </location>
</feature>
<dbReference type="Gene3D" id="3.30.40.10">
    <property type="entry name" value="Zinc/RING finger domain, C3HC4 (zinc finger)"/>
    <property type="match status" value="1"/>
</dbReference>
<dbReference type="GO" id="GO:0000785">
    <property type="term" value="C:chromatin"/>
    <property type="evidence" value="ECO:0007669"/>
    <property type="project" value="TreeGrafter"/>
</dbReference>